<dbReference type="HOGENOM" id="CLU_065141_0_0_11"/>
<sequence length="322" mass="34504">MGTAEVYRTFGEVSARGTSPVYEDWAVGLSEDAEVLGLVDTLPRSRRQPNLVFGCARLLGVPVEAWSQVRDWFVAHWDLVASEALTRTTQTNEAGRCATLLPVLAGVDGPVALLEVGASAGLCLYPDRYSYRYVDGADEVRVDPVDGPSAVELTCRVDDLARVPRRLPDVVWRAGIDLHPLDITDPDDAAWLDALVWPEHDDRRARLAAAVSVVAAEPPLLVAGDLLDALPGLVAQAPAGATLVVQHSAVLTYVDLAVRERFATRVRELGAVWLSNEGVGVLPQVAETLPPGTDVGGRFVVAQDGVAVALAEQHGRGFARLR</sequence>
<dbReference type="OrthoDB" id="8899077at2"/>
<reference evidence="1 2" key="1">
    <citation type="journal article" date="2009" name="Stand. Genomic Sci.">
        <title>Complete genome sequence of Sanguibacter keddieii type strain (ST-74).</title>
        <authorList>
            <person name="Ivanova N."/>
            <person name="Sikorski J."/>
            <person name="Sims D."/>
            <person name="Brettin T."/>
            <person name="Detter J.C."/>
            <person name="Han C."/>
            <person name="Lapidus A."/>
            <person name="Copeland A."/>
            <person name="Glavina Del Rio T."/>
            <person name="Nolan M."/>
            <person name="Chen F."/>
            <person name="Lucas S."/>
            <person name="Tice H."/>
            <person name="Cheng J.F."/>
            <person name="Bruce D."/>
            <person name="Goodwin L."/>
            <person name="Pitluck S."/>
            <person name="Pati A."/>
            <person name="Mavromatis K."/>
            <person name="Chen A."/>
            <person name="Palaniappan K."/>
            <person name="D'haeseleer P."/>
            <person name="Chain P."/>
            <person name="Bristow J."/>
            <person name="Eisen J.A."/>
            <person name="Markowitz V."/>
            <person name="Hugenholtz P."/>
            <person name="Goker M."/>
            <person name="Pukall R."/>
            <person name="Klenk H.P."/>
            <person name="Kyrpides N.C."/>
        </authorList>
    </citation>
    <scope>NUCLEOTIDE SEQUENCE [LARGE SCALE GENOMIC DNA]</scope>
    <source>
        <strain evidence="2">ATCC 51767 / DSM 10542 / NCFB 3025 / ST-74</strain>
    </source>
</reference>
<evidence type="ECO:0000313" key="1">
    <source>
        <dbReference type="EMBL" id="ACZ20730.1"/>
    </source>
</evidence>
<dbReference type="eggNOG" id="COG4427">
    <property type="taxonomic scope" value="Bacteria"/>
</dbReference>
<organism evidence="1 2">
    <name type="scientific">Sanguibacter keddieii (strain ATCC 51767 / DSM 10542 / NCFB 3025 / ST-74)</name>
    <dbReference type="NCBI Taxonomy" id="446469"/>
    <lineage>
        <taxon>Bacteria</taxon>
        <taxon>Bacillati</taxon>
        <taxon>Actinomycetota</taxon>
        <taxon>Actinomycetes</taxon>
        <taxon>Micrococcales</taxon>
        <taxon>Sanguibacteraceae</taxon>
        <taxon>Sanguibacter</taxon>
    </lineage>
</organism>
<dbReference type="InterPro" id="IPR011200">
    <property type="entry name" value="UCP012608"/>
</dbReference>
<accession>D1BBG4</accession>
<dbReference type="Proteomes" id="UP000000322">
    <property type="component" value="Chromosome"/>
</dbReference>
<protein>
    <submittedName>
        <fullName evidence="1">Uncharacterized conserved protein (DUF2332)</fullName>
    </submittedName>
</protein>
<keyword evidence="2" id="KW-1185">Reference proteome</keyword>
<dbReference type="EMBL" id="CP001819">
    <property type="protein sequence ID" value="ACZ20730.1"/>
    <property type="molecule type" value="Genomic_DNA"/>
</dbReference>
<dbReference type="AlphaFoldDB" id="D1BBG4"/>
<dbReference type="RefSeq" id="WP_012865799.1">
    <property type="nucleotide sequence ID" value="NC_013521.1"/>
</dbReference>
<proteinExistence type="predicted"/>
<gene>
    <name evidence="1" type="ordered locus">Sked_07770</name>
</gene>
<evidence type="ECO:0000313" key="2">
    <source>
        <dbReference type="Proteomes" id="UP000000322"/>
    </source>
</evidence>
<name>D1BBG4_SANKS</name>
<dbReference type="KEGG" id="ske:Sked_07770"/>
<dbReference type="Pfam" id="PF10094">
    <property type="entry name" value="DUF2332"/>
    <property type="match status" value="1"/>
</dbReference>
<dbReference type="STRING" id="446469.Sked_07770"/>